<dbReference type="AlphaFoldDB" id="A0AAW5VFK3"/>
<accession>A0AAW5VFK3</accession>
<dbReference type="EMBL" id="JAMQPM010000003">
    <property type="protein sequence ID" value="MCW7526563.1"/>
    <property type="molecule type" value="Genomic_DNA"/>
</dbReference>
<dbReference type="EMBL" id="JAMQPL010000003">
    <property type="protein sequence ID" value="MCW7530593.1"/>
    <property type="molecule type" value="Genomic_DNA"/>
</dbReference>
<keyword evidence="4" id="KW-1185">Reference proteome</keyword>
<proteinExistence type="predicted"/>
<name>A0AAW5VFK3_9LEPT</name>
<evidence type="ECO:0000313" key="4">
    <source>
        <dbReference type="Proteomes" id="UP001208912"/>
    </source>
</evidence>
<evidence type="ECO:0000313" key="2">
    <source>
        <dbReference type="EMBL" id="MCW7530593.1"/>
    </source>
</evidence>
<evidence type="ECO:0000313" key="1">
    <source>
        <dbReference type="EMBL" id="MCW7526563.1"/>
    </source>
</evidence>
<dbReference type="RefSeq" id="WP_265351960.1">
    <property type="nucleotide sequence ID" value="NZ_JAMQPL010000003.1"/>
</dbReference>
<reference evidence="2 4" key="1">
    <citation type="submission" date="2022-06" db="EMBL/GenBank/DDBJ databases">
        <title>Leptospira isolates from biofilms formed at urban environments.</title>
        <authorList>
            <person name="Ribeiro P.S."/>
            <person name="Sousa T."/>
            <person name="Carvalho N."/>
            <person name="Aburjaile F."/>
            <person name="Neves F."/>
            <person name="Oliveira D."/>
            <person name="Blanco L."/>
            <person name="Lima J."/>
            <person name="Costa F."/>
            <person name="Brenig B."/>
            <person name="Soares S."/>
            <person name="Ramos R."/>
            <person name="Goes-Neto A."/>
            <person name="Matiuzzi M."/>
            <person name="Azevedo V."/>
            <person name="Ristow P."/>
        </authorList>
    </citation>
    <scope>NUCLEOTIDE SEQUENCE</scope>
    <source>
        <strain evidence="1 4">VSF19</strain>
        <strain evidence="2">VSF20</strain>
    </source>
</reference>
<protein>
    <submittedName>
        <fullName evidence="2">Uncharacterized protein</fullName>
    </submittedName>
</protein>
<sequence length="164" mass="19346">MNLKTIEANQSLLVSTWIDLLLDFFVHGDSKFAESQMSDFLNQIFRKNAKFSYVEFLKELQVEFSLFEYEDQLLYPLSSITVPLWEDKTLFDHSKELPPDLHCTFYLTPNDMVKDSHFTFKNSGNVNHIEKVILLDGIEWTRLTNDRFWSETGEGMSYRIQDKV</sequence>
<comment type="caution">
    <text evidence="2">The sequence shown here is derived from an EMBL/GenBank/DDBJ whole genome shotgun (WGS) entry which is preliminary data.</text>
</comment>
<evidence type="ECO:0000313" key="3">
    <source>
        <dbReference type="Proteomes" id="UP001208540"/>
    </source>
</evidence>
<gene>
    <name evidence="1" type="ORF">ND861_09425</name>
    <name evidence="2" type="ORF">ND862_10240</name>
</gene>
<dbReference type="Proteomes" id="UP001208912">
    <property type="component" value="Unassembled WGS sequence"/>
</dbReference>
<organism evidence="2 3">
    <name type="scientific">Leptospira soteropolitanensis</name>
    <dbReference type="NCBI Taxonomy" id="2950025"/>
    <lineage>
        <taxon>Bacteria</taxon>
        <taxon>Pseudomonadati</taxon>
        <taxon>Spirochaetota</taxon>
        <taxon>Spirochaetia</taxon>
        <taxon>Leptospirales</taxon>
        <taxon>Leptospiraceae</taxon>
        <taxon>Leptospira</taxon>
    </lineage>
</organism>
<dbReference type="Proteomes" id="UP001208540">
    <property type="component" value="Unassembled WGS sequence"/>
</dbReference>